<dbReference type="InterPro" id="IPR003598">
    <property type="entry name" value="Ig_sub2"/>
</dbReference>
<keyword evidence="1" id="KW-0677">Repeat</keyword>
<dbReference type="InterPro" id="IPR007110">
    <property type="entry name" value="Ig-like_dom"/>
</dbReference>
<dbReference type="InterPro" id="IPR003961">
    <property type="entry name" value="FN3_dom"/>
</dbReference>
<accession>A0A8B9LVW4</accession>
<dbReference type="GO" id="GO:0045214">
    <property type="term" value="P:sarcomere organization"/>
    <property type="evidence" value="ECO:0007669"/>
    <property type="project" value="TreeGrafter"/>
</dbReference>
<feature type="domain" description="Ig-like" evidence="3">
    <location>
        <begin position="405"/>
        <end position="493"/>
    </location>
</feature>
<dbReference type="GO" id="GO:0048738">
    <property type="term" value="P:cardiac muscle tissue development"/>
    <property type="evidence" value="ECO:0007669"/>
    <property type="project" value="TreeGrafter"/>
</dbReference>
<evidence type="ECO:0000256" key="1">
    <source>
        <dbReference type="ARBA" id="ARBA00022737"/>
    </source>
</evidence>
<keyword evidence="2" id="KW-0393">Immunoglobulin domain</keyword>
<reference evidence="5" key="1">
    <citation type="submission" date="2025-08" db="UniProtKB">
        <authorList>
            <consortium name="Ensembl"/>
        </authorList>
    </citation>
    <scope>IDENTIFICATION</scope>
</reference>
<evidence type="ECO:0008006" key="7">
    <source>
        <dbReference type="Google" id="ProtNLM"/>
    </source>
</evidence>
<dbReference type="Proteomes" id="UP000694621">
    <property type="component" value="Unplaced"/>
</dbReference>
<dbReference type="FunFam" id="2.60.40.10:FF:000135">
    <property type="entry name" value="Titin a"/>
    <property type="match status" value="1"/>
</dbReference>
<dbReference type="InterPro" id="IPR036116">
    <property type="entry name" value="FN3_sf"/>
</dbReference>
<dbReference type="AlphaFoldDB" id="A0A8B9LVW4"/>
<dbReference type="FunFam" id="2.60.40.10:FF:000002">
    <property type="entry name" value="Titin a"/>
    <property type="match status" value="1"/>
</dbReference>
<organism evidence="5 6">
    <name type="scientific">Astyanax mexicanus</name>
    <name type="common">Blind cave fish</name>
    <name type="synonym">Astyanax fasciatus mexicanus</name>
    <dbReference type="NCBI Taxonomy" id="7994"/>
    <lineage>
        <taxon>Eukaryota</taxon>
        <taxon>Metazoa</taxon>
        <taxon>Chordata</taxon>
        <taxon>Craniata</taxon>
        <taxon>Vertebrata</taxon>
        <taxon>Euteleostomi</taxon>
        <taxon>Actinopterygii</taxon>
        <taxon>Neopterygii</taxon>
        <taxon>Teleostei</taxon>
        <taxon>Ostariophysi</taxon>
        <taxon>Characiformes</taxon>
        <taxon>Characoidei</taxon>
        <taxon>Acestrorhamphidae</taxon>
        <taxon>Acestrorhamphinae</taxon>
        <taxon>Astyanax</taxon>
    </lineage>
</organism>
<dbReference type="SUPFAM" id="SSF48726">
    <property type="entry name" value="Immunoglobulin"/>
    <property type="match status" value="3"/>
</dbReference>
<evidence type="ECO:0000256" key="2">
    <source>
        <dbReference type="ARBA" id="ARBA00023319"/>
    </source>
</evidence>
<feature type="domain" description="Ig-like" evidence="3">
    <location>
        <begin position="229"/>
        <end position="320"/>
    </location>
</feature>
<dbReference type="SUPFAM" id="SSF49265">
    <property type="entry name" value="Fibronectin type III"/>
    <property type="match status" value="2"/>
</dbReference>
<dbReference type="Gene3D" id="2.60.40.10">
    <property type="entry name" value="Immunoglobulins"/>
    <property type="match status" value="5"/>
</dbReference>
<dbReference type="Pfam" id="PF00041">
    <property type="entry name" value="fn3"/>
    <property type="match status" value="1"/>
</dbReference>
<evidence type="ECO:0000259" key="4">
    <source>
        <dbReference type="PROSITE" id="PS50853"/>
    </source>
</evidence>
<dbReference type="FunFam" id="2.60.40.10:FF:000031">
    <property type="entry name" value="Myosin-binding protein C, slow type"/>
    <property type="match status" value="2"/>
</dbReference>
<dbReference type="CDD" id="cd00063">
    <property type="entry name" value="FN3"/>
    <property type="match status" value="3"/>
</dbReference>
<sequence>MRGIPVPTAKWVIDGEEIKCEGNTKIDTDNFSTVLNITECTRNHTGIYILTVSNPAGSKTVSMNVTVLDVPAAPIVNKTPCKDLRFRVLGLFEGNDYEFRVFAENIAGFSGPSPVSDPAKPCRPITVPGPPVNPKVKDYSCTYADLVWIKPTRDGGSPVLGYVVEWQKAGGEWEKVNKDDLIKQCAYRVKGLTEGTEYRFRVRAVNMIGDGETREIPESVIAQDIIIPPEIEMDVTCRTNVTVRVGHNINITGYVKARPDPEITWTKGEALLERDKRTTLTNNFPVVHMRIKEATRSDHGKYVLKAVNDSGEASATITVNVLDRPGHCKNLTLTYVTKNACMVNWDAPEDNGGTEITNYIDTFFMVDKCIENQLYQFRVQSTNDGGESDWVKLTDVLVKEEIQKPVLDLKFVGTTVVKAGESVRLEAALRGKPQPEVKWVKDKATGDNPRISVDTGSDYSKFLLTKSKRSDTGKYVITATNPAGTFTAYANVTEDRHRK</sequence>
<dbReference type="PRINTS" id="PR00014">
    <property type="entry name" value="FNTYPEIII"/>
</dbReference>
<dbReference type="SMART" id="SM00409">
    <property type="entry name" value="IG"/>
    <property type="match status" value="3"/>
</dbReference>
<dbReference type="PROSITE" id="PS50853">
    <property type="entry name" value="FN3"/>
    <property type="match status" value="1"/>
</dbReference>
<dbReference type="PANTHER" id="PTHR14340">
    <property type="entry name" value="MICROFIBRIL-ASSOCIATED GLYCOPROTEIN 3"/>
    <property type="match status" value="1"/>
</dbReference>
<dbReference type="InterPro" id="IPR036179">
    <property type="entry name" value="Ig-like_dom_sf"/>
</dbReference>
<evidence type="ECO:0000259" key="3">
    <source>
        <dbReference type="PROSITE" id="PS50835"/>
    </source>
</evidence>
<dbReference type="Pfam" id="PF07679">
    <property type="entry name" value="I-set"/>
    <property type="match status" value="3"/>
</dbReference>
<dbReference type="InterPro" id="IPR013098">
    <property type="entry name" value="Ig_I-set"/>
</dbReference>
<dbReference type="GO" id="GO:0031430">
    <property type="term" value="C:M band"/>
    <property type="evidence" value="ECO:0007669"/>
    <property type="project" value="TreeGrafter"/>
</dbReference>
<dbReference type="GO" id="GO:0008307">
    <property type="term" value="F:structural constituent of muscle"/>
    <property type="evidence" value="ECO:0007669"/>
    <property type="project" value="TreeGrafter"/>
</dbReference>
<dbReference type="InterPro" id="IPR003599">
    <property type="entry name" value="Ig_sub"/>
</dbReference>
<dbReference type="InterPro" id="IPR013783">
    <property type="entry name" value="Ig-like_fold"/>
</dbReference>
<dbReference type="PANTHER" id="PTHR14340:SF13">
    <property type="entry name" value="TITIN"/>
    <property type="match status" value="1"/>
</dbReference>
<name>A0A8B9LVW4_ASTMX</name>
<dbReference type="Ensembl" id="ENSAMXT00005058731.1">
    <property type="protein sequence ID" value="ENSAMXP00005054318.1"/>
    <property type="gene ID" value="ENSAMXG00005024295.1"/>
</dbReference>
<dbReference type="SMART" id="SM00060">
    <property type="entry name" value="FN3"/>
    <property type="match status" value="3"/>
</dbReference>
<feature type="domain" description="Fibronectin type-III" evidence="4">
    <location>
        <begin position="130"/>
        <end position="224"/>
    </location>
</feature>
<dbReference type="PROSITE" id="PS50835">
    <property type="entry name" value="IG_LIKE"/>
    <property type="match status" value="2"/>
</dbReference>
<proteinExistence type="predicted"/>
<evidence type="ECO:0000313" key="5">
    <source>
        <dbReference type="Ensembl" id="ENSAMXP00005054318.1"/>
    </source>
</evidence>
<protein>
    <recommendedName>
        <fullName evidence="7">Titin</fullName>
    </recommendedName>
</protein>
<dbReference type="SMART" id="SM00408">
    <property type="entry name" value="IGc2"/>
    <property type="match status" value="2"/>
</dbReference>
<evidence type="ECO:0000313" key="6">
    <source>
        <dbReference type="Proteomes" id="UP000694621"/>
    </source>
</evidence>